<proteinExistence type="predicted"/>
<dbReference type="AlphaFoldDB" id="A0A131Z9P7"/>
<evidence type="ECO:0000313" key="1">
    <source>
        <dbReference type="EMBL" id="JAP87186.1"/>
    </source>
</evidence>
<accession>A0A131Z9P7</accession>
<name>A0A131Z9P7_RHIAP</name>
<sequence>SCCCACFVEGNTAPNHTTSNRTPNKGSNEWEKRLEELREKFKEYKDPQRIGDCVLLSAQVMYDEFYQESVDDHRSRKKNANKEGDDEGGDIKDYFDALFKGLETYFHKQFIFVNITVANVTEMVNLTKIYNNTKIINGTETLKNIQEFGSSQEKENNTIFYLFTWPDNAKNLNRPFDFITIAGKRIIGVSEAATNGTFCSSTSAALVRHKHGSNNFWSTARATITIFGSDHFFAITKKDRELMNDTLSRCPLPSQGNFDLLQC</sequence>
<reference evidence="1" key="1">
    <citation type="journal article" date="2016" name="Ticks Tick Borne Dis.">
        <title>De novo assembly and annotation of the salivary gland transcriptome of Rhipicephalus appendiculatus male and female ticks during blood feeding.</title>
        <authorList>
            <person name="de Castro M.H."/>
            <person name="de Klerk D."/>
            <person name="Pienaar R."/>
            <person name="Latif A.A."/>
            <person name="Rees D.J."/>
            <person name="Mans B.J."/>
        </authorList>
    </citation>
    <scope>NUCLEOTIDE SEQUENCE</scope>
    <source>
        <tissue evidence="1">Salivary glands</tissue>
    </source>
</reference>
<dbReference type="EMBL" id="GEDV01001371">
    <property type="protein sequence ID" value="JAP87186.1"/>
    <property type="molecule type" value="Transcribed_RNA"/>
</dbReference>
<feature type="non-terminal residue" evidence="1">
    <location>
        <position position="1"/>
    </location>
</feature>
<organism evidence="1">
    <name type="scientific">Rhipicephalus appendiculatus</name>
    <name type="common">Brown ear tick</name>
    <dbReference type="NCBI Taxonomy" id="34631"/>
    <lineage>
        <taxon>Eukaryota</taxon>
        <taxon>Metazoa</taxon>
        <taxon>Ecdysozoa</taxon>
        <taxon>Arthropoda</taxon>
        <taxon>Chelicerata</taxon>
        <taxon>Arachnida</taxon>
        <taxon>Acari</taxon>
        <taxon>Parasitiformes</taxon>
        <taxon>Ixodida</taxon>
        <taxon>Ixodoidea</taxon>
        <taxon>Ixodidae</taxon>
        <taxon>Rhipicephalinae</taxon>
        <taxon>Rhipicephalus</taxon>
        <taxon>Rhipicephalus</taxon>
    </lineage>
</organism>
<protein>
    <submittedName>
        <fullName evidence="1">28 kDa Metastriate family member</fullName>
    </submittedName>
</protein>